<evidence type="ECO:0000256" key="4">
    <source>
        <dbReference type="ARBA" id="ARBA00022729"/>
    </source>
</evidence>
<reference evidence="9" key="1">
    <citation type="submission" date="2012-02" db="EMBL/GenBank/DDBJ databases">
        <title>The complete genome of Halobacteroides halobius DSM 5150.</title>
        <authorList>
            <person name="Lucas S."/>
            <person name="Copeland A."/>
            <person name="Lapidus A."/>
            <person name="Glavina del Rio T."/>
            <person name="Dalin E."/>
            <person name="Tice H."/>
            <person name="Bruce D."/>
            <person name="Goodwin L."/>
            <person name="Pitluck S."/>
            <person name="Peters L."/>
            <person name="Mikhailova N."/>
            <person name="Gu W."/>
            <person name="Kyrpides N."/>
            <person name="Mavromatis K."/>
            <person name="Ivanova N."/>
            <person name="Brettin T."/>
            <person name="Detter J.C."/>
            <person name="Han C."/>
            <person name="Larimer F."/>
            <person name="Land M."/>
            <person name="Hauser L."/>
            <person name="Markowitz V."/>
            <person name="Cheng J.-F."/>
            <person name="Hugenholtz P."/>
            <person name="Woyke T."/>
            <person name="Wu D."/>
            <person name="Tindall B."/>
            <person name="Pomrenke H."/>
            <person name="Brambilla E."/>
            <person name="Klenk H.-P."/>
            <person name="Eisen J.A."/>
        </authorList>
    </citation>
    <scope>NUCLEOTIDE SEQUENCE [LARGE SCALE GENOMIC DNA]</scope>
    <source>
        <strain evidence="9">ATCC 35273 / DSM 5150 / MD-1</strain>
    </source>
</reference>
<feature type="signal peptide" evidence="7">
    <location>
        <begin position="1"/>
        <end position="29"/>
    </location>
</feature>
<organism evidence="8 9">
    <name type="scientific">Halobacteroides halobius (strain ATCC 35273 / DSM 5150 / MD-1)</name>
    <dbReference type="NCBI Taxonomy" id="748449"/>
    <lineage>
        <taxon>Bacteria</taxon>
        <taxon>Bacillati</taxon>
        <taxon>Bacillota</taxon>
        <taxon>Clostridia</taxon>
        <taxon>Halanaerobiales</taxon>
        <taxon>Halobacteroidaceae</taxon>
        <taxon>Halobacteroides</taxon>
    </lineage>
</organism>
<dbReference type="eggNOG" id="COG1653">
    <property type="taxonomic scope" value="Bacteria"/>
</dbReference>
<dbReference type="STRING" id="748449.Halha_1321"/>
<dbReference type="OrthoDB" id="41208at2"/>
<keyword evidence="8" id="KW-0762">Sugar transport</keyword>
<dbReference type="RefSeq" id="WP_015326988.1">
    <property type="nucleotide sequence ID" value="NC_019978.1"/>
</dbReference>
<evidence type="ECO:0000256" key="6">
    <source>
        <dbReference type="ARBA" id="ARBA00049753"/>
    </source>
</evidence>
<dbReference type="PANTHER" id="PTHR43649:SF28">
    <property type="entry name" value="BINDING PROTEIN COMPONENT OF ABC SUGAR TRANSPORTER-RELATED"/>
    <property type="match status" value="1"/>
</dbReference>
<keyword evidence="3" id="KW-0813">Transport</keyword>
<dbReference type="PROSITE" id="PS51257">
    <property type="entry name" value="PROKAR_LIPOPROTEIN"/>
    <property type="match status" value="1"/>
</dbReference>
<dbReference type="KEGG" id="hhl:Halha_1321"/>
<sequence length="432" mass="47599">MINKKITAITLTLVLLVSCLVFTNSKANAWWIFGDDEKETAKKVEIFSWWTGGGEEEGLQALYDVFKKKNPNIKIINAVVAGGAGSNAKAVLKTRMVGGNPPDSFQVHGGAELIENYVKTGLMQPLTGLLEKWGVKNKFNQQILEMCSYKGKIYSIPLDVHRGNVLWYNKDLLQKYNIQPPTTLSSFIAALEKIDKQGNHTPLALGDKNKWTATHLFEDVLLATLGAKKYNGLWEGTTSFDHPKVREALIKFGKIMDYVNDDHAALTWQDATKRVYDGEAVFNVMGDWAEGYFKTLGWKPNEDFGWLTTPGSKGNFMVVTDTFGLPKKAPHPKGAKAWLKTVASLKGQVTFNKIKGAIPARIDADRSNFDPYLTDSMKDFASTTLAPSIVHGSAAAPGFVTALNDAINAFVTVQDVDATLKAIQDAANKYLK</sequence>
<dbReference type="EMBL" id="CP003359">
    <property type="protein sequence ID" value="AGB41266.1"/>
    <property type="molecule type" value="Genomic_DNA"/>
</dbReference>
<dbReference type="SUPFAM" id="SSF53850">
    <property type="entry name" value="Periplasmic binding protein-like II"/>
    <property type="match status" value="1"/>
</dbReference>
<dbReference type="InterPro" id="IPR006059">
    <property type="entry name" value="SBP"/>
</dbReference>
<dbReference type="InterPro" id="IPR050490">
    <property type="entry name" value="Bact_solute-bd_prot1"/>
</dbReference>
<evidence type="ECO:0000313" key="9">
    <source>
        <dbReference type="Proteomes" id="UP000010880"/>
    </source>
</evidence>
<dbReference type="Proteomes" id="UP000010880">
    <property type="component" value="Chromosome"/>
</dbReference>
<protein>
    <recommendedName>
        <fullName evidence="6">Probable sugar-binding periplasmic protein</fullName>
    </recommendedName>
</protein>
<keyword evidence="4 7" id="KW-0732">Signal</keyword>
<dbReference type="Pfam" id="PF01547">
    <property type="entry name" value="SBP_bac_1"/>
    <property type="match status" value="1"/>
</dbReference>
<dbReference type="GO" id="GO:0030313">
    <property type="term" value="C:cell envelope"/>
    <property type="evidence" value="ECO:0007669"/>
    <property type="project" value="UniProtKB-SubCell"/>
</dbReference>
<dbReference type="PATRIC" id="fig|748449.3.peg.1278"/>
<evidence type="ECO:0000256" key="5">
    <source>
        <dbReference type="ARBA" id="ARBA00049629"/>
    </source>
</evidence>
<comment type="subcellular location">
    <subcellularLocation>
        <location evidence="1">Cell envelope</location>
    </subcellularLocation>
</comment>
<dbReference type="AlphaFoldDB" id="L0K8B7"/>
<comment type="function">
    <text evidence="5">Part of a binding-protein-dependent transport system for a sugar.</text>
</comment>
<evidence type="ECO:0000313" key="8">
    <source>
        <dbReference type="EMBL" id="AGB41266.1"/>
    </source>
</evidence>
<evidence type="ECO:0000256" key="7">
    <source>
        <dbReference type="SAM" id="SignalP"/>
    </source>
</evidence>
<dbReference type="HOGENOM" id="CLU_031285_15_1_9"/>
<evidence type="ECO:0000256" key="3">
    <source>
        <dbReference type="ARBA" id="ARBA00022448"/>
    </source>
</evidence>
<evidence type="ECO:0000256" key="2">
    <source>
        <dbReference type="ARBA" id="ARBA00008520"/>
    </source>
</evidence>
<feature type="chain" id="PRO_5003944402" description="Probable sugar-binding periplasmic protein" evidence="7">
    <location>
        <begin position="30"/>
        <end position="432"/>
    </location>
</feature>
<comment type="similarity">
    <text evidence="2">Belongs to the bacterial solute-binding protein 1 family.</text>
</comment>
<evidence type="ECO:0000256" key="1">
    <source>
        <dbReference type="ARBA" id="ARBA00004196"/>
    </source>
</evidence>
<dbReference type="Gene3D" id="3.40.190.10">
    <property type="entry name" value="Periplasmic binding protein-like II"/>
    <property type="match status" value="2"/>
</dbReference>
<dbReference type="PANTHER" id="PTHR43649">
    <property type="entry name" value="ARABINOSE-BINDING PROTEIN-RELATED"/>
    <property type="match status" value="1"/>
</dbReference>
<keyword evidence="9" id="KW-1185">Reference proteome</keyword>
<accession>L0K8B7</accession>
<name>L0K8B7_HALHC</name>
<proteinExistence type="inferred from homology"/>
<gene>
    <name evidence="8" type="ordered locus">Halha_1321</name>
</gene>